<feature type="compositionally biased region" description="Basic and acidic residues" evidence="1">
    <location>
        <begin position="1"/>
        <end position="12"/>
    </location>
</feature>
<feature type="region of interest" description="Disordered" evidence="1">
    <location>
        <begin position="463"/>
        <end position="529"/>
    </location>
</feature>
<feature type="compositionally biased region" description="Basic and acidic residues" evidence="1">
    <location>
        <begin position="463"/>
        <end position="494"/>
    </location>
</feature>
<sequence length="529" mass="59538">MSESDQTEKGDDYTPGYLSTNREFDPQTASFFYESAEGAQRAGSSTSSQHAVNKAESTEKPSRLVPVKQEEPPSQPQRVPSKEYLAAQRQYQQNLLQRQQYFLAPGALSQDQKEYLLRRGPVPPSQIPNRAPQPVPSLPNQCYARAPVYPQQNVPPSNVPYSVVLPPRATATRAPPIPQRLPPHMVVQPRYPSGVPIQPPLIPQRIPMRPGVQYANVPVRYVPYEGELPPPPPPPPPAPAYIPQPGQFAYAPVPMEYVQGPPVVYDNNMNFQNVIVKEEPVDPDEQKTIGNVEDGRKKRRLRKAKMAEGEGEDDVGTKRRRTGKRKRGENGVDGEASQQADANPDAPPPPLTHGELLKQKKRNMAFPKGTFLVRYADLDSTEYAGHIWLVDNHQLLQKYTYDGLDASSIKVFSRTERYSGWLCTCPWLYHPLPDVKNILGNMEKVSITNYPSRDELFARREEEKLKAPEPEPEPEHTEEAQETAHSDADHSGDEHDCDEQENEDAEELPMFKTESDELPIIKVEEPDSQ</sequence>
<feature type="compositionally biased region" description="Basic residues" evidence="1">
    <location>
        <begin position="318"/>
        <end position="327"/>
    </location>
</feature>
<evidence type="ECO:0000313" key="2">
    <source>
        <dbReference type="EMBL" id="EPB72238.1"/>
    </source>
</evidence>
<evidence type="ECO:0000313" key="3">
    <source>
        <dbReference type="Proteomes" id="UP000054495"/>
    </source>
</evidence>
<feature type="region of interest" description="Disordered" evidence="1">
    <location>
        <begin position="282"/>
        <end position="354"/>
    </location>
</feature>
<accession>A0A0D6LM12</accession>
<protein>
    <submittedName>
        <fullName evidence="2">Uncharacterized protein</fullName>
    </submittedName>
</protein>
<name>A0A0D6LM12_9BILA</name>
<dbReference type="AlphaFoldDB" id="A0A0D6LM12"/>
<organism evidence="2 3">
    <name type="scientific">Ancylostoma ceylanicum</name>
    <dbReference type="NCBI Taxonomy" id="53326"/>
    <lineage>
        <taxon>Eukaryota</taxon>
        <taxon>Metazoa</taxon>
        <taxon>Ecdysozoa</taxon>
        <taxon>Nematoda</taxon>
        <taxon>Chromadorea</taxon>
        <taxon>Rhabditida</taxon>
        <taxon>Rhabditina</taxon>
        <taxon>Rhabditomorpha</taxon>
        <taxon>Strongyloidea</taxon>
        <taxon>Ancylostomatidae</taxon>
        <taxon>Ancylostomatinae</taxon>
        <taxon>Ancylostoma</taxon>
    </lineage>
</organism>
<feature type="compositionally biased region" description="Polar residues" evidence="1">
    <location>
        <begin position="42"/>
        <end position="51"/>
    </location>
</feature>
<gene>
    <name evidence="2" type="ORF">ANCCEY_08677</name>
</gene>
<proteinExistence type="predicted"/>
<evidence type="ECO:0000256" key="1">
    <source>
        <dbReference type="SAM" id="MobiDB-lite"/>
    </source>
</evidence>
<dbReference type="Proteomes" id="UP000054495">
    <property type="component" value="Unassembled WGS sequence"/>
</dbReference>
<reference evidence="2 3" key="1">
    <citation type="submission" date="2013-05" db="EMBL/GenBank/DDBJ databases">
        <title>Draft genome of the parasitic nematode Anyclostoma ceylanicum.</title>
        <authorList>
            <person name="Mitreva M."/>
        </authorList>
    </citation>
    <scope>NUCLEOTIDE SEQUENCE [LARGE SCALE GENOMIC DNA]</scope>
</reference>
<dbReference type="EMBL" id="KE125058">
    <property type="protein sequence ID" value="EPB72238.1"/>
    <property type="molecule type" value="Genomic_DNA"/>
</dbReference>
<feature type="region of interest" description="Disordered" evidence="1">
    <location>
        <begin position="1"/>
        <end position="84"/>
    </location>
</feature>
<feature type="compositionally biased region" description="Acidic residues" evidence="1">
    <location>
        <begin position="495"/>
        <end position="507"/>
    </location>
</feature>
<keyword evidence="3" id="KW-1185">Reference proteome</keyword>